<dbReference type="PANTHER" id="PTHR43790:SF9">
    <property type="entry name" value="GALACTOFURANOSE TRANSPORTER ATP-BINDING PROTEIN YTFR"/>
    <property type="match status" value="1"/>
</dbReference>
<keyword evidence="4" id="KW-0677">Repeat</keyword>
<evidence type="ECO:0000259" key="9">
    <source>
        <dbReference type="PROSITE" id="PS50893"/>
    </source>
</evidence>
<keyword evidence="7" id="KW-1278">Translocase</keyword>
<dbReference type="PROSITE" id="PS00211">
    <property type="entry name" value="ABC_TRANSPORTER_1"/>
    <property type="match status" value="1"/>
</dbReference>
<dbReference type="PANTHER" id="PTHR43790">
    <property type="entry name" value="CARBOHYDRATE TRANSPORT ATP-BINDING PROTEIN MG119-RELATED"/>
    <property type="match status" value="1"/>
</dbReference>
<dbReference type="CDD" id="cd03215">
    <property type="entry name" value="ABC_Carb_Monos_II"/>
    <property type="match status" value="1"/>
</dbReference>
<feature type="domain" description="ABC transporter" evidence="9">
    <location>
        <begin position="250"/>
        <end position="493"/>
    </location>
</feature>
<comment type="subcellular location">
    <subcellularLocation>
        <location evidence="1">Cell membrane</location>
        <topology evidence="1">Peripheral membrane protein</topology>
    </subcellularLocation>
</comment>
<dbReference type="Pfam" id="PF00005">
    <property type="entry name" value="ABC_tran"/>
    <property type="match status" value="2"/>
</dbReference>
<dbReference type="CDD" id="cd03216">
    <property type="entry name" value="ABC_Carb_Monos_I"/>
    <property type="match status" value="1"/>
</dbReference>
<keyword evidence="2" id="KW-0813">Transport</keyword>
<name>A0A949K056_9FIRM</name>
<keyword evidence="3" id="KW-1003">Cell membrane</keyword>
<dbReference type="Proteomes" id="UP000712157">
    <property type="component" value="Unassembled WGS sequence"/>
</dbReference>
<dbReference type="SUPFAM" id="SSF52540">
    <property type="entry name" value="P-loop containing nucleoside triphosphate hydrolases"/>
    <property type="match status" value="2"/>
</dbReference>
<comment type="caution">
    <text evidence="10">The sequence shown here is derived from an EMBL/GenBank/DDBJ whole genome shotgun (WGS) entry which is preliminary data.</text>
</comment>
<dbReference type="InterPro" id="IPR050107">
    <property type="entry name" value="ABC_carbohydrate_import_ATPase"/>
</dbReference>
<dbReference type="Gene3D" id="3.40.50.300">
    <property type="entry name" value="P-loop containing nucleotide triphosphate hydrolases"/>
    <property type="match status" value="2"/>
</dbReference>
<evidence type="ECO:0000256" key="4">
    <source>
        <dbReference type="ARBA" id="ARBA00022737"/>
    </source>
</evidence>
<dbReference type="InterPro" id="IPR017871">
    <property type="entry name" value="ABC_transporter-like_CS"/>
</dbReference>
<evidence type="ECO:0000313" key="11">
    <source>
        <dbReference type="Proteomes" id="UP000712157"/>
    </source>
</evidence>
<reference evidence="10" key="1">
    <citation type="submission" date="2021-06" db="EMBL/GenBank/DDBJ databases">
        <title>Description of novel taxa of the family Lachnospiraceae.</title>
        <authorList>
            <person name="Chaplin A.V."/>
            <person name="Sokolova S.R."/>
            <person name="Pikina A.P."/>
            <person name="Korzhanova M."/>
            <person name="Belova V."/>
            <person name="Korostin D."/>
            <person name="Efimov B.A."/>
        </authorList>
    </citation>
    <scope>NUCLEOTIDE SEQUENCE</scope>
    <source>
        <strain evidence="10">ASD5720</strain>
    </source>
</reference>
<keyword evidence="6 10" id="KW-0067">ATP-binding</keyword>
<evidence type="ECO:0000313" key="10">
    <source>
        <dbReference type="EMBL" id="MBU9737289.1"/>
    </source>
</evidence>
<dbReference type="FunFam" id="3.40.50.300:FF:000127">
    <property type="entry name" value="Ribose import ATP-binding protein RbsA"/>
    <property type="match status" value="1"/>
</dbReference>
<evidence type="ECO:0000256" key="1">
    <source>
        <dbReference type="ARBA" id="ARBA00004202"/>
    </source>
</evidence>
<protein>
    <submittedName>
        <fullName evidence="10">Sugar ABC transporter ATP-binding protein</fullName>
    </submittedName>
</protein>
<dbReference type="EMBL" id="JAHQCW010000018">
    <property type="protein sequence ID" value="MBU9737289.1"/>
    <property type="molecule type" value="Genomic_DNA"/>
</dbReference>
<feature type="domain" description="ABC transporter" evidence="9">
    <location>
        <begin position="6"/>
        <end position="243"/>
    </location>
</feature>
<dbReference type="AlphaFoldDB" id="A0A949K056"/>
<evidence type="ECO:0000256" key="5">
    <source>
        <dbReference type="ARBA" id="ARBA00022741"/>
    </source>
</evidence>
<dbReference type="GO" id="GO:0005524">
    <property type="term" value="F:ATP binding"/>
    <property type="evidence" value="ECO:0007669"/>
    <property type="project" value="UniProtKB-KW"/>
</dbReference>
<dbReference type="InterPro" id="IPR003439">
    <property type="entry name" value="ABC_transporter-like_ATP-bd"/>
</dbReference>
<sequence>MKEKFLEISNVSKTFPGVKALDNVKFDIVPGEVHALVGENGAGKSTLIKILSGFQQPDLGAKIVIEGKETKLNGVMDAIRQGISVVYQDFSLFGNLTVAENIGINEIIEKNRPVLKWKEINEKAVKALAIVGAEIDPKEIVENLSVAKQQMVAIASAVAQDAKMIILDEPTSALSRNEVETLYDIIDNLKKKNIAIMFVSHKMEELFHVSDRFTIFRDGQYVDTVNAKDVTEDDLVSMMVGRKVEIKSYANLENKGPVALKVEGLSKKGNFKDINFELHEGEVIGITGLVGAGRSEMAQAIFGINPPDAGKVYVQGKEVHIKSPSQALQHGIAYIPESRQTQGLVLPKTIESNITLPVLKKYRNKIGLIDRKTQRASVDKWVDMLDVRPNDPDMLAMQLSGGNQQKVVLAKWISTEAKILIVDEPTNGVDVGAKAEIHQIIRKLASEGTAVIVISSELPEILSVSDRILVMRKGRIAGEFLNKDLTQEMIMSKAVV</sequence>
<evidence type="ECO:0000256" key="8">
    <source>
        <dbReference type="ARBA" id="ARBA00023136"/>
    </source>
</evidence>
<proteinExistence type="predicted"/>
<dbReference type="GO" id="GO:0005886">
    <property type="term" value="C:plasma membrane"/>
    <property type="evidence" value="ECO:0007669"/>
    <property type="project" value="UniProtKB-SubCell"/>
</dbReference>
<evidence type="ECO:0000256" key="2">
    <source>
        <dbReference type="ARBA" id="ARBA00022448"/>
    </source>
</evidence>
<keyword evidence="11" id="KW-1185">Reference proteome</keyword>
<dbReference type="InterPro" id="IPR027417">
    <property type="entry name" value="P-loop_NTPase"/>
</dbReference>
<dbReference type="SMART" id="SM00382">
    <property type="entry name" value="AAA"/>
    <property type="match status" value="2"/>
</dbReference>
<dbReference type="GO" id="GO:0016887">
    <property type="term" value="F:ATP hydrolysis activity"/>
    <property type="evidence" value="ECO:0007669"/>
    <property type="project" value="InterPro"/>
</dbReference>
<dbReference type="PROSITE" id="PS50893">
    <property type="entry name" value="ABC_TRANSPORTER_2"/>
    <property type="match status" value="2"/>
</dbReference>
<evidence type="ECO:0000256" key="7">
    <source>
        <dbReference type="ARBA" id="ARBA00022967"/>
    </source>
</evidence>
<accession>A0A949K056</accession>
<dbReference type="RefSeq" id="WP_238721881.1">
    <property type="nucleotide sequence ID" value="NZ_JAHQCW010000018.1"/>
</dbReference>
<evidence type="ECO:0000256" key="3">
    <source>
        <dbReference type="ARBA" id="ARBA00022475"/>
    </source>
</evidence>
<dbReference type="InterPro" id="IPR003593">
    <property type="entry name" value="AAA+_ATPase"/>
</dbReference>
<keyword evidence="8" id="KW-0472">Membrane</keyword>
<keyword evidence="5" id="KW-0547">Nucleotide-binding</keyword>
<evidence type="ECO:0000256" key="6">
    <source>
        <dbReference type="ARBA" id="ARBA00022840"/>
    </source>
</evidence>
<organism evidence="10 11">
    <name type="scientific">Diplocloster agilis</name>
    <dbReference type="NCBI Taxonomy" id="2850323"/>
    <lineage>
        <taxon>Bacteria</taxon>
        <taxon>Bacillati</taxon>
        <taxon>Bacillota</taxon>
        <taxon>Clostridia</taxon>
        <taxon>Lachnospirales</taxon>
        <taxon>Lachnospiraceae</taxon>
        <taxon>Diplocloster</taxon>
    </lineage>
</organism>
<gene>
    <name evidence="10" type="ORF">KTH89_12135</name>
</gene>